<keyword evidence="2" id="KW-1185">Reference proteome</keyword>
<dbReference type="EMBL" id="WESC01000001">
    <property type="protein sequence ID" value="KAB7742760.1"/>
    <property type="molecule type" value="Genomic_DNA"/>
</dbReference>
<accession>A0A6N6VQX6</accession>
<proteinExistence type="predicted"/>
<gene>
    <name evidence="1" type="ORF">F2P47_01100</name>
</gene>
<dbReference type="Proteomes" id="UP000468901">
    <property type="component" value="Unassembled WGS sequence"/>
</dbReference>
<evidence type="ECO:0000313" key="2">
    <source>
        <dbReference type="Proteomes" id="UP000468901"/>
    </source>
</evidence>
<protein>
    <submittedName>
        <fullName evidence="1">Uncharacterized protein</fullName>
    </submittedName>
</protein>
<evidence type="ECO:0000313" key="1">
    <source>
        <dbReference type="EMBL" id="KAB7742760.1"/>
    </source>
</evidence>
<dbReference type="AlphaFoldDB" id="A0A6N6VQX6"/>
<dbReference type="RefSeq" id="WP_152214313.1">
    <property type="nucleotide sequence ID" value="NZ_JBAQYD010000355.1"/>
</dbReference>
<reference evidence="1 2" key="1">
    <citation type="submission" date="2019-09" db="EMBL/GenBank/DDBJ databases">
        <title>Parvibaculum sedimenti sp. nov., isolated from sediment.</title>
        <authorList>
            <person name="Wang Y."/>
        </authorList>
    </citation>
    <scope>NUCLEOTIDE SEQUENCE [LARGE SCALE GENOMIC DNA]</scope>
    <source>
        <strain evidence="1 2">HXT-9</strain>
    </source>
</reference>
<sequence length="122" mass="13529">MAEPKPVLVILFDAGRHGETPRDMFDAVARLHPGSEVILLTTPDAAPRLAGLCTTIWTDGAARGPVRLLALVRRISWAHIGHIYDLEMSALTRFMRFCVWPMPQWHGPEALRAALPQVKPVS</sequence>
<organism evidence="1 2">
    <name type="scientific">Parvibaculum sedimenti</name>
    <dbReference type="NCBI Taxonomy" id="2608632"/>
    <lineage>
        <taxon>Bacteria</taxon>
        <taxon>Pseudomonadati</taxon>
        <taxon>Pseudomonadota</taxon>
        <taxon>Alphaproteobacteria</taxon>
        <taxon>Hyphomicrobiales</taxon>
        <taxon>Parvibaculaceae</taxon>
        <taxon>Parvibaculum</taxon>
    </lineage>
</organism>
<name>A0A6N6VQX6_9HYPH</name>
<comment type="caution">
    <text evidence="1">The sequence shown here is derived from an EMBL/GenBank/DDBJ whole genome shotgun (WGS) entry which is preliminary data.</text>
</comment>